<evidence type="ECO:0000313" key="2">
    <source>
        <dbReference type="Proteomes" id="UP000823775"/>
    </source>
</evidence>
<protein>
    <submittedName>
        <fullName evidence="1">Uncharacterized protein</fullName>
    </submittedName>
</protein>
<reference evidence="1 2" key="1">
    <citation type="journal article" date="2021" name="BMC Genomics">
        <title>Datura genome reveals duplications of psychoactive alkaloid biosynthetic genes and high mutation rate following tissue culture.</title>
        <authorList>
            <person name="Rajewski A."/>
            <person name="Carter-House D."/>
            <person name="Stajich J."/>
            <person name="Litt A."/>
        </authorList>
    </citation>
    <scope>NUCLEOTIDE SEQUENCE [LARGE SCALE GENOMIC DNA]</scope>
    <source>
        <strain evidence="1">AR-01</strain>
    </source>
</reference>
<evidence type="ECO:0000313" key="1">
    <source>
        <dbReference type="EMBL" id="MCD9644382.1"/>
    </source>
</evidence>
<keyword evidence="2" id="KW-1185">Reference proteome</keyword>
<proteinExistence type="predicted"/>
<gene>
    <name evidence="1" type="ORF">HAX54_032580</name>
</gene>
<accession>A0ABS8VD21</accession>
<sequence length="121" mass="12933">MAPATELLCFSIIQKFAESIPPTVASEISVYRSNLTLATICGCAGVNSTGAWWKLVAISSWFCRFGLCASSIAIVYLRLKLGESMIVLSMVTNPGSLANHEDHRSPAKQVATHCSCPKNAA</sequence>
<dbReference type="EMBL" id="JACEIK010004133">
    <property type="protein sequence ID" value="MCD9644382.1"/>
    <property type="molecule type" value="Genomic_DNA"/>
</dbReference>
<comment type="caution">
    <text evidence="1">The sequence shown here is derived from an EMBL/GenBank/DDBJ whole genome shotgun (WGS) entry which is preliminary data.</text>
</comment>
<name>A0ABS8VD21_DATST</name>
<dbReference type="Proteomes" id="UP000823775">
    <property type="component" value="Unassembled WGS sequence"/>
</dbReference>
<organism evidence="1 2">
    <name type="scientific">Datura stramonium</name>
    <name type="common">Jimsonweed</name>
    <name type="synonym">Common thornapple</name>
    <dbReference type="NCBI Taxonomy" id="4076"/>
    <lineage>
        <taxon>Eukaryota</taxon>
        <taxon>Viridiplantae</taxon>
        <taxon>Streptophyta</taxon>
        <taxon>Embryophyta</taxon>
        <taxon>Tracheophyta</taxon>
        <taxon>Spermatophyta</taxon>
        <taxon>Magnoliopsida</taxon>
        <taxon>eudicotyledons</taxon>
        <taxon>Gunneridae</taxon>
        <taxon>Pentapetalae</taxon>
        <taxon>asterids</taxon>
        <taxon>lamiids</taxon>
        <taxon>Solanales</taxon>
        <taxon>Solanaceae</taxon>
        <taxon>Solanoideae</taxon>
        <taxon>Datureae</taxon>
        <taxon>Datura</taxon>
    </lineage>
</organism>